<accession>A0ACC3BNP6</accession>
<evidence type="ECO:0000313" key="1">
    <source>
        <dbReference type="EMBL" id="KAK1859538.1"/>
    </source>
</evidence>
<sequence>MGNIRLAALAANPRTQVSVFVDADEAVAEATGARYGVPWRQSLADALADFRNTVAVWVATPTPTHTNLIADAAAAGLHVAVEKPVADSLGGVAAAYAAARAARVHLYCAFQRRFDPGYSAVASAVTRGTIGTISSAVGVFRDHPPPPASFFESGGGDLYLDLGVHDVDFLCHTLGEVPVGVVATESQSGPQPPIRQSPAPPADAMADGMPMSSIPGAPGSGGGSAGGATAAADLPATAASAAGETSPRRRPVSANVGSQEGATGVLNLWYPSGVVATLLLSRVSATGYDQRLEVHGSLGSARVDNPTSHGAVLSSAGGSSVAPAPHSFPQRFREAFTAEVEHFADLVLGKVASPIVSEADTAVSLAVALAGGMSAADGGRPVRLAEVWGDAPPQGSRGGKRRRGGSTPAARVPVLFNADDGDPEARLQEAMELADEAVAEALNGLSDVRSARP</sequence>
<gene>
    <name evidence="1" type="ORF">I4F81_002133</name>
</gene>
<keyword evidence="2" id="KW-1185">Reference proteome</keyword>
<dbReference type="Proteomes" id="UP000798662">
    <property type="component" value="Chromosome 1"/>
</dbReference>
<dbReference type="EMBL" id="CM020618">
    <property type="protein sequence ID" value="KAK1859538.1"/>
    <property type="molecule type" value="Genomic_DNA"/>
</dbReference>
<reference evidence="1" key="1">
    <citation type="submission" date="2019-11" db="EMBL/GenBank/DDBJ databases">
        <title>Nori genome reveals adaptations in red seaweeds to the harsh intertidal environment.</title>
        <authorList>
            <person name="Wang D."/>
            <person name="Mao Y."/>
        </authorList>
    </citation>
    <scope>NUCLEOTIDE SEQUENCE</scope>
    <source>
        <tissue evidence="1">Gametophyte</tissue>
    </source>
</reference>
<evidence type="ECO:0000313" key="2">
    <source>
        <dbReference type="Proteomes" id="UP000798662"/>
    </source>
</evidence>
<proteinExistence type="predicted"/>
<organism evidence="1 2">
    <name type="scientific">Pyropia yezoensis</name>
    <name type="common">Susabi-nori</name>
    <name type="synonym">Porphyra yezoensis</name>
    <dbReference type="NCBI Taxonomy" id="2788"/>
    <lineage>
        <taxon>Eukaryota</taxon>
        <taxon>Rhodophyta</taxon>
        <taxon>Bangiophyceae</taxon>
        <taxon>Bangiales</taxon>
        <taxon>Bangiaceae</taxon>
        <taxon>Pyropia</taxon>
    </lineage>
</organism>
<protein>
    <submittedName>
        <fullName evidence="1">Uncharacterized protein</fullName>
    </submittedName>
</protein>
<comment type="caution">
    <text evidence="1">The sequence shown here is derived from an EMBL/GenBank/DDBJ whole genome shotgun (WGS) entry which is preliminary data.</text>
</comment>
<name>A0ACC3BNP6_PYRYE</name>